<dbReference type="EMBL" id="JAFBBU010000001">
    <property type="protein sequence ID" value="MBM7472040.1"/>
    <property type="molecule type" value="Genomic_DNA"/>
</dbReference>
<accession>A0ABS2L5N3</accession>
<dbReference type="RefSeq" id="WP_205108458.1">
    <property type="nucleotide sequence ID" value="NZ_BAAAHT010000013.1"/>
</dbReference>
<keyword evidence="3" id="KW-1185">Reference proteome</keyword>
<sequence length="72" mass="7338">MTEEHAPTGAPIELSSAALPGGTARGTIRRIGTASTLVQLLRDTASSAVCGVDGVCEVPEITDKNSSTDRTP</sequence>
<gene>
    <name evidence="2" type="ORF">JOE66_001674</name>
</gene>
<dbReference type="Proteomes" id="UP000776164">
    <property type="component" value="Unassembled WGS sequence"/>
</dbReference>
<evidence type="ECO:0000313" key="2">
    <source>
        <dbReference type="EMBL" id="MBM7472040.1"/>
    </source>
</evidence>
<evidence type="ECO:0000256" key="1">
    <source>
        <dbReference type="SAM" id="MobiDB-lite"/>
    </source>
</evidence>
<reference evidence="2 3" key="1">
    <citation type="submission" date="2021-01" db="EMBL/GenBank/DDBJ databases">
        <title>Sequencing the genomes of 1000 actinobacteria strains.</title>
        <authorList>
            <person name="Klenk H.-P."/>
        </authorList>
    </citation>
    <scope>NUCLEOTIDE SEQUENCE [LARGE SCALE GENOMIC DNA]</scope>
    <source>
        <strain evidence="2 3">DSM 13057</strain>
    </source>
</reference>
<evidence type="ECO:0000313" key="3">
    <source>
        <dbReference type="Proteomes" id="UP000776164"/>
    </source>
</evidence>
<proteinExistence type="predicted"/>
<comment type="caution">
    <text evidence="2">The sequence shown here is derived from an EMBL/GenBank/DDBJ whole genome shotgun (WGS) entry which is preliminary data.</text>
</comment>
<feature type="region of interest" description="Disordered" evidence="1">
    <location>
        <begin position="1"/>
        <end position="24"/>
    </location>
</feature>
<protein>
    <submittedName>
        <fullName evidence="2">Uncharacterized protein</fullName>
    </submittedName>
</protein>
<organism evidence="2 3">
    <name type="scientific">Subtercola frigoramans</name>
    <dbReference type="NCBI Taxonomy" id="120298"/>
    <lineage>
        <taxon>Bacteria</taxon>
        <taxon>Bacillati</taxon>
        <taxon>Actinomycetota</taxon>
        <taxon>Actinomycetes</taxon>
        <taxon>Micrococcales</taxon>
        <taxon>Microbacteriaceae</taxon>
        <taxon>Subtercola</taxon>
    </lineage>
</organism>
<name>A0ABS2L5N3_9MICO</name>